<evidence type="ECO:0008006" key="4">
    <source>
        <dbReference type="Google" id="ProtNLM"/>
    </source>
</evidence>
<feature type="signal peptide" evidence="1">
    <location>
        <begin position="1"/>
        <end position="29"/>
    </location>
</feature>
<reference evidence="2 3" key="1">
    <citation type="journal article" date="2014" name="Genome Announc.">
        <title>Draft Genome Sequence of Streptomyces fradiae ATCC 19609, a Strain Highly Sensitive to Antibiotics.</title>
        <authorList>
            <person name="Bekker O.B."/>
            <person name="Klimina K.M."/>
            <person name="Vatlin A.A."/>
            <person name="Zakharevich N.V."/>
            <person name="Kasianov A.S."/>
            <person name="Danilenko V.N."/>
        </authorList>
    </citation>
    <scope>NUCLEOTIDE SEQUENCE [LARGE SCALE GENOMIC DNA]</scope>
    <source>
        <strain evidence="2 3">ATCC 19609</strain>
    </source>
</reference>
<evidence type="ECO:0000313" key="3">
    <source>
        <dbReference type="Proteomes" id="UP000028058"/>
    </source>
</evidence>
<dbReference type="RefSeq" id="WP_043466579.1">
    <property type="nucleotide sequence ID" value="NZ_CP134822.1"/>
</dbReference>
<keyword evidence="3" id="KW-1185">Reference proteome</keyword>
<organism evidence="2 3">
    <name type="scientific">Streptomyces xinghaiensis</name>
    <dbReference type="NCBI Taxonomy" id="1038928"/>
    <lineage>
        <taxon>Bacteria</taxon>
        <taxon>Bacillati</taxon>
        <taxon>Actinomycetota</taxon>
        <taxon>Actinomycetes</taxon>
        <taxon>Kitasatosporales</taxon>
        <taxon>Streptomycetaceae</taxon>
        <taxon>Streptomyces</taxon>
    </lineage>
</organism>
<feature type="chain" id="PRO_5043184481" description="Secreted protein" evidence="1">
    <location>
        <begin position="30"/>
        <end position="172"/>
    </location>
</feature>
<evidence type="ECO:0000313" key="2">
    <source>
        <dbReference type="EMBL" id="RKM90887.1"/>
    </source>
</evidence>
<dbReference type="Proteomes" id="UP000028058">
    <property type="component" value="Unassembled WGS sequence"/>
</dbReference>
<dbReference type="EMBL" id="JNAD02000021">
    <property type="protein sequence ID" value="RKM90887.1"/>
    <property type="molecule type" value="Genomic_DNA"/>
</dbReference>
<gene>
    <name evidence="2" type="ORF">SFRA_030990</name>
</gene>
<sequence length="172" mass="17806">MPKSIGVKCAVLAVSVLAAVGVTAPQAVAVEEPAVRIAANADATTRALAQADPESVAAAANVCGSGYELQRGIPLPKGTDPSERLATLFSYGNGGKGCLIMDNNVGNTEYMYLKVCKMGGGSCDTDAGNFSQYAGPVRVSNFVCAPVTAKMARTSSSTFYINYKSDYVFPCN</sequence>
<comment type="caution">
    <text evidence="2">The sequence shown here is derived from an EMBL/GenBank/DDBJ whole genome shotgun (WGS) entry which is preliminary data.</text>
</comment>
<protein>
    <recommendedName>
        <fullName evidence="4">Secreted protein</fullName>
    </recommendedName>
</protein>
<name>A0A3M8ES91_9ACTN</name>
<dbReference type="OrthoDB" id="4217055at2"/>
<keyword evidence="1" id="KW-0732">Signal</keyword>
<dbReference type="AlphaFoldDB" id="A0A3M8ES91"/>
<accession>A0A3M8ES91</accession>
<evidence type="ECO:0000256" key="1">
    <source>
        <dbReference type="SAM" id="SignalP"/>
    </source>
</evidence>
<proteinExistence type="predicted"/>